<name>A0A3A1YY91_9BURK</name>
<dbReference type="AlphaFoldDB" id="A0A3A1YY91"/>
<gene>
    <name evidence="1" type="ORF">CJP73_07875</name>
</gene>
<protein>
    <recommendedName>
        <fullName evidence="3">Large polyvalent protein-associated domain-containing protein</fullName>
    </recommendedName>
</protein>
<sequence>MPRTHSVYLNNHFYSGLRAQLEKAQNKAQVAQWINFIQALKQKGVKQIEIEDSGIIESLEGLDQKRVLPRAELLQLFDQRDVKIRELVLPNPSFPGMRLSGGTDYKETMYILESERDYLKYQLAQVRFELQELNFDLDALATNPERVYELDNQRKVLTEKMLVAKDFKAHHYSSVQDPDEPGQFIRNLMAHARTTKRNDIFFIDEIQSDWAQRFRRTNGESKNYPSAPFITNTEIWSAIVLKRQLQRAAADPSIKRLAWITGDLRNGSNYVSNDGLNEFYLKILPKIMSKFLKNTGESVKMANLKLDANSQEYAVPTIEITDAVRKKALEPAPLYSLDADEDYPSQIYTAKSVDEASLLRQTPPAFRDAFLGAKEMFSGLFDLRLVSHILDDSTQLPASGSFLGNVLSISFNGRDRLGALDHELWHLAESALLDPLDVATIHEAFSPGKKLNTAVRHAMVADGANPRAVAQCDSAEEAAAFGFALWRKGKLQINPQEEDIGQSAIDKTVGKIFVRVEKAFHSLARWVKRLIVDETRNEFEQKVVDQAFTNFAKSLDQATIKAATKRLWDEQQNIRDEVDYASIERRTTRPAMRA</sequence>
<evidence type="ECO:0000313" key="2">
    <source>
        <dbReference type="Proteomes" id="UP000266206"/>
    </source>
</evidence>
<evidence type="ECO:0008006" key="3">
    <source>
        <dbReference type="Google" id="ProtNLM"/>
    </source>
</evidence>
<evidence type="ECO:0000313" key="1">
    <source>
        <dbReference type="EMBL" id="RIY41057.1"/>
    </source>
</evidence>
<accession>A0A3A1YY91</accession>
<dbReference type="Proteomes" id="UP000266206">
    <property type="component" value="Unassembled WGS sequence"/>
</dbReference>
<organism evidence="1 2">
    <name type="scientific">Neopusillimonas maritima</name>
    <dbReference type="NCBI Taxonomy" id="2026239"/>
    <lineage>
        <taxon>Bacteria</taxon>
        <taxon>Pseudomonadati</taxon>
        <taxon>Pseudomonadota</taxon>
        <taxon>Betaproteobacteria</taxon>
        <taxon>Burkholderiales</taxon>
        <taxon>Alcaligenaceae</taxon>
        <taxon>Neopusillimonas</taxon>
    </lineage>
</organism>
<dbReference type="OrthoDB" id="8689954at2"/>
<reference evidence="1 2" key="1">
    <citation type="submission" date="2017-08" db="EMBL/GenBank/DDBJ databases">
        <title>Pusillimonas indicus sp. nov., a member of the family Alcaligenaceae isolated from surface seawater.</title>
        <authorList>
            <person name="Li J."/>
        </authorList>
    </citation>
    <scope>NUCLEOTIDE SEQUENCE [LARGE SCALE GENOMIC DNA]</scope>
    <source>
        <strain evidence="1 2">L52-1-41</strain>
    </source>
</reference>
<comment type="caution">
    <text evidence="1">The sequence shown here is derived from an EMBL/GenBank/DDBJ whole genome shotgun (WGS) entry which is preliminary data.</text>
</comment>
<dbReference type="EMBL" id="NQYH01000005">
    <property type="protein sequence ID" value="RIY41057.1"/>
    <property type="molecule type" value="Genomic_DNA"/>
</dbReference>
<dbReference type="RefSeq" id="WP_119516058.1">
    <property type="nucleotide sequence ID" value="NZ_NQYH01000005.1"/>
</dbReference>
<proteinExistence type="predicted"/>